<dbReference type="AlphaFoldDB" id="A0AAE1NKV6"/>
<dbReference type="EMBL" id="JAWZYT010005185">
    <property type="protein sequence ID" value="KAK4291342.1"/>
    <property type="molecule type" value="Genomic_DNA"/>
</dbReference>
<reference evidence="4" key="1">
    <citation type="submission" date="2023-11" db="EMBL/GenBank/DDBJ databases">
        <title>Genome assemblies of two species of porcelain crab, Petrolisthes cinctipes and Petrolisthes manimaculis (Anomura: Porcellanidae).</title>
        <authorList>
            <person name="Angst P."/>
        </authorList>
    </citation>
    <scope>NUCLEOTIDE SEQUENCE</scope>
    <source>
        <strain evidence="4">PB745_02</strain>
        <tissue evidence="4">Gill</tissue>
    </source>
</reference>
<dbReference type="Proteomes" id="UP001292094">
    <property type="component" value="Unassembled WGS sequence"/>
</dbReference>
<evidence type="ECO:0000313" key="4">
    <source>
        <dbReference type="EMBL" id="KAK4291342.1"/>
    </source>
</evidence>
<protein>
    <submittedName>
        <fullName evidence="4">Uncharacterized protein</fullName>
    </submittedName>
</protein>
<proteinExistence type="predicted"/>
<gene>
    <name evidence="4" type="ORF">Pmani_035837</name>
</gene>
<keyword evidence="5" id="KW-1185">Reference proteome</keyword>
<evidence type="ECO:0000256" key="1">
    <source>
        <dbReference type="SAM" id="MobiDB-lite"/>
    </source>
</evidence>
<accession>A0AAE1NKV6</accession>
<keyword evidence="2" id="KW-0472">Membrane</keyword>
<evidence type="ECO:0000313" key="5">
    <source>
        <dbReference type="Proteomes" id="UP001292094"/>
    </source>
</evidence>
<comment type="caution">
    <text evidence="4">The sequence shown here is derived from an EMBL/GenBank/DDBJ whole genome shotgun (WGS) entry which is preliminary data.</text>
</comment>
<name>A0AAE1NKV6_9EUCA</name>
<evidence type="ECO:0000256" key="2">
    <source>
        <dbReference type="SAM" id="Phobius"/>
    </source>
</evidence>
<keyword evidence="2" id="KW-1133">Transmembrane helix</keyword>
<feature type="chain" id="PRO_5042055596" evidence="3">
    <location>
        <begin position="23"/>
        <end position="151"/>
    </location>
</feature>
<evidence type="ECO:0000256" key="3">
    <source>
        <dbReference type="SAM" id="SignalP"/>
    </source>
</evidence>
<feature type="compositionally biased region" description="Low complexity" evidence="1">
    <location>
        <begin position="106"/>
        <end position="130"/>
    </location>
</feature>
<keyword evidence="2" id="KW-0812">Transmembrane</keyword>
<keyword evidence="3" id="KW-0732">Signal</keyword>
<organism evidence="4 5">
    <name type="scientific">Petrolisthes manimaculis</name>
    <dbReference type="NCBI Taxonomy" id="1843537"/>
    <lineage>
        <taxon>Eukaryota</taxon>
        <taxon>Metazoa</taxon>
        <taxon>Ecdysozoa</taxon>
        <taxon>Arthropoda</taxon>
        <taxon>Crustacea</taxon>
        <taxon>Multicrustacea</taxon>
        <taxon>Malacostraca</taxon>
        <taxon>Eumalacostraca</taxon>
        <taxon>Eucarida</taxon>
        <taxon>Decapoda</taxon>
        <taxon>Pleocyemata</taxon>
        <taxon>Anomura</taxon>
        <taxon>Galatheoidea</taxon>
        <taxon>Porcellanidae</taxon>
        <taxon>Petrolisthes</taxon>
    </lineage>
</organism>
<feature type="transmembrane region" description="Helical" evidence="2">
    <location>
        <begin position="66"/>
        <end position="87"/>
    </location>
</feature>
<feature type="region of interest" description="Disordered" evidence="1">
    <location>
        <begin position="98"/>
        <end position="137"/>
    </location>
</feature>
<feature type="signal peptide" evidence="3">
    <location>
        <begin position="1"/>
        <end position="22"/>
    </location>
</feature>
<sequence length="151" mass="16227">MKLKAVLLSVFVLTVALQQVRAADEINEDDIEKLDVTLLSETPTKQDLETPLGTINLSDNALSTTFVNIGFFMLVTGALGLVAYLLLGLDVAKKSYSPDPYPYTGPTAYSPTGSSYSGSGSNGYPAPASPYAHEESYNVHRTLEKAASKYQ</sequence>